<dbReference type="Proteomes" id="UP000324973">
    <property type="component" value="Unassembled WGS sequence"/>
</dbReference>
<feature type="chain" id="PRO_5023110433" evidence="1">
    <location>
        <begin position="33"/>
        <end position="331"/>
    </location>
</feature>
<dbReference type="PANTHER" id="PTHR42977">
    <property type="entry name" value="HYDROLASE-RELATED"/>
    <property type="match status" value="1"/>
</dbReference>
<keyword evidence="4" id="KW-1185">Reference proteome</keyword>
<keyword evidence="3" id="KW-0378">Hydrolase</keyword>
<dbReference type="InterPro" id="IPR000639">
    <property type="entry name" value="Epox_hydrolase-like"/>
</dbReference>
<evidence type="ECO:0000256" key="1">
    <source>
        <dbReference type="SAM" id="SignalP"/>
    </source>
</evidence>
<gene>
    <name evidence="3" type="ORF">FZO89_12490</name>
</gene>
<protein>
    <submittedName>
        <fullName evidence="3">Alpha/beta hydrolase</fullName>
    </submittedName>
</protein>
<dbReference type="InterPro" id="IPR051340">
    <property type="entry name" value="Haloalkane_dehalogenase"/>
</dbReference>
<dbReference type="GO" id="GO:0004301">
    <property type="term" value="F:epoxide hydrolase activity"/>
    <property type="evidence" value="ECO:0007669"/>
    <property type="project" value="TreeGrafter"/>
</dbReference>
<dbReference type="PANTHER" id="PTHR42977:SF1">
    <property type="entry name" value="BLR6576 PROTEIN"/>
    <property type="match status" value="1"/>
</dbReference>
<dbReference type="PRINTS" id="PR00111">
    <property type="entry name" value="ABHYDROLASE"/>
</dbReference>
<dbReference type="RefSeq" id="WP_149103563.1">
    <property type="nucleotide sequence ID" value="NZ_VTFT01000001.1"/>
</dbReference>
<dbReference type="SUPFAM" id="SSF53474">
    <property type="entry name" value="alpha/beta-Hydrolases"/>
    <property type="match status" value="1"/>
</dbReference>
<dbReference type="EMBL" id="VTFT01000001">
    <property type="protein sequence ID" value="TYT27010.1"/>
    <property type="molecule type" value="Genomic_DNA"/>
</dbReference>
<dbReference type="Gene3D" id="3.40.50.1820">
    <property type="entry name" value="alpha/beta hydrolase"/>
    <property type="match status" value="1"/>
</dbReference>
<dbReference type="InterPro" id="IPR029058">
    <property type="entry name" value="AB_hydrolase_fold"/>
</dbReference>
<dbReference type="InterPro" id="IPR000073">
    <property type="entry name" value="AB_hydrolase_1"/>
</dbReference>
<dbReference type="Pfam" id="PF00561">
    <property type="entry name" value="Abhydrolase_1"/>
    <property type="match status" value="1"/>
</dbReference>
<reference evidence="3 4" key="1">
    <citation type="submission" date="2019-08" db="EMBL/GenBank/DDBJ databases">
        <title>Luteimonas viscosus sp. nov., isolated from soil of a sunflower field.</title>
        <authorList>
            <person name="Jianli Z."/>
            <person name="Ying Z."/>
        </authorList>
    </citation>
    <scope>NUCLEOTIDE SEQUENCE [LARGE SCALE GENOMIC DNA]</scope>
    <source>
        <strain evidence="3 4">XBU10</strain>
    </source>
</reference>
<proteinExistence type="predicted"/>
<name>A0A5D4XVX4_9GAMM</name>
<dbReference type="AlphaFoldDB" id="A0A5D4XVX4"/>
<evidence type="ECO:0000313" key="4">
    <source>
        <dbReference type="Proteomes" id="UP000324973"/>
    </source>
</evidence>
<evidence type="ECO:0000259" key="2">
    <source>
        <dbReference type="Pfam" id="PF00561"/>
    </source>
</evidence>
<feature type="domain" description="AB hydrolase-1" evidence="2">
    <location>
        <begin position="65"/>
        <end position="307"/>
    </location>
</feature>
<evidence type="ECO:0000313" key="3">
    <source>
        <dbReference type="EMBL" id="TYT27010.1"/>
    </source>
</evidence>
<feature type="signal peptide" evidence="1">
    <location>
        <begin position="1"/>
        <end position="32"/>
    </location>
</feature>
<accession>A0A5D4XVX4</accession>
<organism evidence="3 4">
    <name type="scientific">Luteimonas viscosa</name>
    <dbReference type="NCBI Taxonomy" id="1132694"/>
    <lineage>
        <taxon>Bacteria</taxon>
        <taxon>Pseudomonadati</taxon>
        <taxon>Pseudomonadota</taxon>
        <taxon>Gammaproteobacteria</taxon>
        <taxon>Lysobacterales</taxon>
        <taxon>Lysobacteraceae</taxon>
        <taxon>Luteimonas</taxon>
    </lineage>
</organism>
<sequence>MAGRLHIRLKNRLFTVAAAAALLVAFAPTAWAAPLVSSSSTTTYHRVEIDGVGIFYREAGPKDAPTIVLLHGFPTSSRQYEALIPLLATRYHIIAPDYPGFGQSDAPAPSAFPYTFDHLARVMNDLLVRLRIERYSLYVHDYGAPVGFRLMLAHPARLDALITQNGNAYREGLGRKWPGITEYWADPDGHPEVLDAFLSFDTTMQRHTAGTSHPERYNPQAWLDEFAHLSKPGQRAIQSALLYDYRTNVAAYPQWQAWLREHQPPTLVVWGANDPSFIAAGGAAFRQDVPDAEIHLLDAGHFALDEKTDEIARLILDFMARRSATKRDGAH</sequence>
<keyword evidence="1" id="KW-0732">Signal</keyword>
<dbReference type="OrthoDB" id="2086224at2"/>
<comment type="caution">
    <text evidence="3">The sequence shown here is derived from an EMBL/GenBank/DDBJ whole genome shotgun (WGS) entry which is preliminary data.</text>
</comment>
<dbReference type="PRINTS" id="PR00412">
    <property type="entry name" value="EPOXHYDRLASE"/>
</dbReference>